<dbReference type="Pfam" id="PF01263">
    <property type="entry name" value="Aldose_epim"/>
    <property type="match status" value="1"/>
</dbReference>
<dbReference type="InterPro" id="IPR008183">
    <property type="entry name" value="Aldose_1/G6P_1-epimerase"/>
</dbReference>
<reference evidence="1 2" key="1">
    <citation type="submission" date="2020-07" db="EMBL/GenBank/DDBJ databases">
        <title>Sequencing the genomes of 1000 actinobacteria strains.</title>
        <authorList>
            <person name="Klenk H.-P."/>
        </authorList>
    </citation>
    <scope>NUCLEOTIDE SEQUENCE [LARGE SCALE GENOMIC DNA]</scope>
    <source>
        <strain evidence="1 2">DSM 27576</strain>
    </source>
</reference>
<protein>
    <submittedName>
        <fullName evidence="1">Aldose 1-epimerase</fullName>
        <ecNumber evidence="1">5.1.3.3</ecNumber>
    </submittedName>
</protein>
<dbReference type="Gene3D" id="2.70.98.10">
    <property type="match status" value="1"/>
</dbReference>
<accession>A0A7W3JLE7</accession>
<keyword evidence="1" id="KW-0413">Isomerase</keyword>
<dbReference type="GO" id="GO:0004034">
    <property type="term" value="F:aldose 1-epimerase activity"/>
    <property type="evidence" value="ECO:0007669"/>
    <property type="project" value="UniProtKB-EC"/>
</dbReference>
<keyword evidence="2" id="KW-1185">Reference proteome</keyword>
<dbReference type="SUPFAM" id="SSF74650">
    <property type="entry name" value="Galactose mutarotase-like"/>
    <property type="match status" value="1"/>
</dbReference>
<sequence>MTLADPTGHRYTLTSAHSQAEVSQVGGALRSLSIDGVDLVPRYPDGIPTPAASGIVLVPWPNRIRDGKWTQDGQTRQLAITEPAFGNASHGLLRFAPYDVVTLETDAVTLRAVVYPQTGYPFQLETTVTYRLADNGLTVSHTIKNVGAQLAPVALGTHPYVCIGDVATADLTIDVAAAERFELDDRKLPIGHVPVDDAHDLRSPRRVGDLSIDTAFGAIARDQDGRISGTLRAPDGRTLTVWAGEDFEYLQVFTTDRYPGHELAVAIEPMSAPADAFNSGQSLRWLSPLESWDLNWGIEYGRD</sequence>
<evidence type="ECO:0000313" key="1">
    <source>
        <dbReference type="EMBL" id="MBA8814983.1"/>
    </source>
</evidence>
<proteinExistence type="predicted"/>
<dbReference type="RefSeq" id="WP_167044737.1">
    <property type="nucleotide sequence ID" value="NZ_JAAOZB010000001.1"/>
</dbReference>
<organism evidence="1 2">
    <name type="scientific">Microbacterium halimionae</name>
    <dbReference type="NCBI Taxonomy" id="1526413"/>
    <lineage>
        <taxon>Bacteria</taxon>
        <taxon>Bacillati</taxon>
        <taxon>Actinomycetota</taxon>
        <taxon>Actinomycetes</taxon>
        <taxon>Micrococcales</taxon>
        <taxon>Microbacteriaceae</taxon>
        <taxon>Microbacterium</taxon>
    </lineage>
</organism>
<dbReference type="Proteomes" id="UP000526083">
    <property type="component" value="Unassembled WGS sequence"/>
</dbReference>
<comment type="caution">
    <text evidence="1">The sequence shown here is derived from an EMBL/GenBank/DDBJ whole genome shotgun (WGS) entry which is preliminary data.</text>
</comment>
<name>A0A7W3JLE7_9MICO</name>
<gene>
    <name evidence="1" type="ORF">FHX48_000035</name>
</gene>
<dbReference type="CDD" id="cd09022">
    <property type="entry name" value="Aldose_epim_Ec_YihR"/>
    <property type="match status" value="1"/>
</dbReference>
<dbReference type="InterPro" id="IPR037480">
    <property type="entry name" value="YihR-like"/>
</dbReference>
<dbReference type="InterPro" id="IPR011013">
    <property type="entry name" value="Gal_mutarotase_sf_dom"/>
</dbReference>
<dbReference type="AlphaFoldDB" id="A0A7W3JLE7"/>
<evidence type="ECO:0000313" key="2">
    <source>
        <dbReference type="Proteomes" id="UP000526083"/>
    </source>
</evidence>
<dbReference type="InterPro" id="IPR014718">
    <property type="entry name" value="GH-type_carb-bd"/>
</dbReference>
<dbReference type="EC" id="5.1.3.3" evidence="1"/>
<dbReference type="GO" id="GO:0005975">
    <property type="term" value="P:carbohydrate metabolic process"/>
    <property type="evidence" value="ECO:0007669"/>
    <property type="project" value="InterPro"/>
</dbReference>
<dbReference type="EMBL" id="JACGWY010000001">
    <property type="protein sequence ID" value="MBA8814983.1"/>
    <property type="molecule type" value="Genomic_DNA"/>
</dbReference>
<dbReference type="GO" id="GO:0030246">
    <property type="term" value="F:carbohydrate binding"/>
    <property type="evidence" value="ECO:0007669"/>
    <property type="project" value="InterPro"/>
</dbReference>